<dbReference type="OrthoDB" id="5148555at2"/>
<dbReference type="RefSeq" id="WP_119136234.1">
    <property type="nucleotide sequence ID" value="NZ_QXXQ01000014.1"/>
</dbReference>
<dbReference type="EMBL" id="QXXQ01000014">
    <property type="protein sequence ID" value="RID90331.1"/>
    <property type="molecule type" value="Genomic_DNA"/>
</dbReference>
<keyword evidence="2" id="KW-0808">Transferase</keyword>
<gene>
    <name evidence="2" type="ORF">D2N39_18370</name>
</gene>
<dbReference type="SUPFAM" id="SSF53448">
    <property type="entry name" value="Nucleotide-diphospho-sugar transferases"/>
    <property type="match status" value="1"/>
</dbReference>
<dbReference type="Pfam" id="PF17994">
    <property type="entry name" value="Glft2_N"/>
    <property type="match status" value="1"/>
</dbReference>
<reference evidence="2 3" key="1">
    <citation type="submission" date="2018-09" db="EMBL/GenBank/DDBJ databases">
        <title>Gemmobacter lutimaris sp. nov., a marine bacterium isolated from tidal flat.</title>
        <authorList>
            <person name="Lee D.W."/>
            <person name="Yoo Y."/>
            <person name="Kim J.-J."/>
            <person name="Kim B.S."/>
        </authorList>
    </citation>
    <scope>NUCLEOTIDE SEQUENCE [LARGE SCALE GENOMIC DNA]</scope>
    <source>
        <strain evidence="2 3">YJ-T1-11</strain>
    </source>
</reference>
<comment type="caution">
    <text evidence="2">The sequence shown here is derived from an EMBL/GenBank/DDBJ whole genome shotgun (WGS) entry which is preliminary data.</text>
</comment>
<sequence length="617" mass="68306">MQDATALSAPVPAASPAPAPVVLQSLLWPEAGFSSERDLYLRLEGPAFWTDDTNEVSFGPAGELRFDTAFNLFNLGKWRRSCALDQIGLRLHGAGRFELAVFQALPGRSWERLVNRIVTLEPGLPLDLALAPVEDPLGSVLWFTLKALDAGRFSGADWITPQQPLRQPDLVIAVTTFRREVAVRASVARFEDFMRATPLAPYLHMVVVDNGQSAEIPASAHVTPVPNENLGGAGGFARGLLEAEARGASHCLFMDDDASVHMAALERTWMFLAYATDPATAVAAGLLSARHRWAMWENGALFDRVCRPQFMGTDLRDIFQTVEMEMESTPRNAPNFYGGWWFFAFPLASAQYRPFPFFVRGDDVSFSLANTFDIVTLPGVVSSQEADFSDKESPLTVYLDLRSHLVHHLSLPSMEIGRIGLVKLLAFFFLRSLIQMHYETIAAQSLAVQDVMRGPDFFAANADMAQRRADLAALRKVEAWHAPEGPLPAPRKRLNPENPLVRLAMKATLNGHLLPFFGLFGNRLVLKTGERGAIRRVWGAAAVTCRNDAGQIYTVRHSKLAALRATGVFLRDLLRLMLRYPALRAEWRQGYERLASTGFWRGRLGLDAPAETGAPRP</sequence>
<dbReference type="GO" id="GO:0016740">
    <property type="term" value="F:transferase activity"/>
    <property type="evidence" value="ECO:0007669"/>
    <property type="project" value="UniProtKB-KW"/>
</dbReference>
<dbReference type="Proteomes" id="UP000266649">
    <property type="component" value="Unassembled WGS sequence"/>
</dbReference>
<evidence type="ECO:0000259" key="1">
    <source>
        <dbReference type="Pfam" id="PF17994"/>
    </source>
</evidence>
<dbReference type="InterPro" id="IPR029044">
    <property type="entry name" value="Nucleotide-diphossugar_trans"/>
</dbReference>
<name>A0A398BMX5_9RHOB</name>
<evidence type="ECO:0000313" key="3">
    <source>
        <dbReference type="Proteomes" id="UP000266649"/>
    </source>
</evidence>
<evidence type="ECO:0000313" key="2">
    <source>
        <dbReference type="EMBL" id="RID90331.1"/>
    </source>
</evidence>
<proteinExistence type="predicted"/>
<accession>A0A398BMX5</accession>
<protein>
    <submittedName>
        <fullName evidence="2">Glycosyl transferase</fullName>
    </submittedName>
</protein>
<organism evidence="2 3">
    <name type="scientific">Gemmobacter lutimaris</name>
    <dbReference type="NCBI Taxonomy" id="2306023"/>
    <lineage>
        <taxon>Bacteria</taxon>
        <taxon>Pseudomonadati</taxon>
        <taxon>Pseudomonadota</taxon>
        <taxon>Alphaproteobacteria</taxon>
        <taxon>Rhodobacterales</taxon>
        <taxon>Paracoccaceae</taxon>
        <taxon>Gemmobacter</taxon>
    </lineage>
</organism>
<dbReference type="AlphaFoldDB" id="A0A398BMX5"/>
<dbReference type="Gene3D" id="3.90.550.60">
    <property type="match status" value="1"/>
</dbReference>
<keyword evidence="3" id="KW-1185">Reference proteome</keyword>
<dbReference type="InterPro" id="IPR040492">
    <property type="entry name" value="GlfT2_N"/>
</dbReference>
<feature type="domain" description="Galactofuranosyltransferase GlfT2 N-terminal" evidence="1">
    <location>
        <begin position="37"/>
        <end position="161"/>
    </location>
</feature>